<evidence type="ECO:0000313" key="8">
    <source>
        <dbReference type="EMBL" id="GMK56069.1"/>
    </source>
</evidence>
<feature type="region of interest" description="Disordered" evidence="5">
    <location>
        <begin position="496"/>
        <end position="515"/>
    </location>
</feature>
<reference evidence="8" key="2">
    <citation type="submission" date="2023-06" db="EMBL/GenBank/DDBJ databases">
        <authorList>
            <person name="Kobayashi Y."/>
            <person name="Kayamori A."/>
            <person name="Aoki K."/>
            <person name="Shiwa Y."/>
            <person name="Fujita N."/>
            <person name="Sugita T."/>
            <person name="Iwasaki W."/>
            <person name="Tanaka N."/>
            <person name="Takashima M."/>
        </authorList>
    </citation>
    <scope>NUCLEOTIDE SEQUENCE</scope>
    <source>
        <strain evidence="8">HIS016</strain>
    </source>
</reference>
<evidence type="ECO:0000256" key="4">
    <source>
        <dbReference type="ARBA" id="ARBA00023136"/>
    </source>
</evidence>
<comment type="caution">
    <text evidence="8">The sequence shown here is derived from an EMBL/GenBank/DDBJ whole genome shotgun (WGS) entry which is preliminary data.</text>
</comment>
<comment type="subcellular location">
    <subcellularLocation>
        <location evidence="1">Membrane</location>
        <topology evidence="1">Single-pass membrane protein</topology>
    </subcellularLocation>
</comment>
<reference evidence="8" key="1">
    <citation type="journal article" date="2023" name="BMC Genomics">
        <title>Chromosome-level genome assemblies of Cutaneotrichosporon spp. (Trichosporonales, Basidiomycota) reveal imbalanced evolution between nucleotide sequences and chromosome synteny.</title>
        <authorList>
            <person name="Kobayashi Y."/>
            <person name="Kayamori A."/>
            <person name="Aoki K."/>
            <person name="Shiwa Y."/>
            <person name="Matsutani M."/>
            <person name="Fujita N."/>
            <person name="Sugita T."/>
            <person name="Iwasaki W."/>
            <person name="Tanaka N."/>
            <person name="Takashima M."/>
        </authorList>
    </citation>
    <scope>NUCLEOTIDE SEQUENCE</scope>
    <source>
        <strain evidence="8">HIS016</strain>
    </source>
</reference>
<name>A0AAD3TSN2_9TREE</name>
<evidence type="ECO:0000256" key="6">
    <source>
        <dbReference type="SAM" id="Phobius"/>
    </source>
</evidence>
<evidence type="ECO:0000256" key="1">
    <source>
        <dbReference type="ARBA" id="ARBA00004167"/>
    </source>
</evidence>
<keyword evidence="3 6" id="KW-1133">Transmembrane helix</keyword>
<feature type="region of interest" description="Disordered" evidence="5">
    <location>
        <begin position="541"/>
        <end position="610"/>
    </location>
</feature>
<proteinExistence type="predicted"/>
<feature type="compositionally biased region" description="Polar residues" evidence="5">
    <location>
        <begin position="586"/>
        <end position="596"/>
    </location>
</feature>
<feature type="signal peptide" evidence="7">
    <location>
        <begin position="1"/>
        <end position="25"/>
    </location>
</feature>
<dbReference type="GO" id="GO:0016020">
    <property type="term" value="C:membrane"/>
    <property type="evidence" value="ECO:0007669"/>
    <property type="project" value="UniProtKB-SubCell"/>
</dbReference>
<dbReference type="PANTHER" id="PTHR15549:SF26">
    <property type="entry name" value="AXIAL BUDDING PATTERN PROTEIN 2-RELATED"/>
    <property type="match status" value="1"/>
</dbReference>
<keyword evidence="9" id="KW-1185">Reference proteome</keyword>
<feature type="transmembrane region" description="Helical" evidence="6">
    <location>
        <begin position="368"/>
        <end position="389"/>
    </location>
</feature>
<feature type="compositionally biased region" description="Low complexity" evidence="5">
    <location>
        <begin position="498"/>
        <end position="515"/>
    </location>
</feature>
<feature type="region of interest" description="Disordered" evidence="5">
    <location>
        <begin position="442"/>
        <end position="470"/>
    </location>
</feature>
<dbReference type="PANTHER" id="PTHR15549">
    <property type="entry name" value="PAIRED IMMUNOGLOBULIN-LIKE TYPE 2 RECEPTOR"/>
    <property type="match status" value="1"/>
</dbReference>
<evidence type="ECO:0000256" key="2">
    <source>
        <dbReference type="ARBA" id="ARBA00022692"/>
    </source>
</evidence>
<feature type="compositionally biased region" description="Pro residues" evidence="5">
    <location>
        <begin position="561"/>
        <end position="577"/>
    </location>
</feature>
<sequence>MPPSTSIRAVMAATTALMALPGVAAALNDVRYVFEVSDQSPLFTYTPDYNDTSAMPDPANGWAVDYTGSAGGWKPNSQGSGTSAHTTSLLSAQVQFPFVGTGVAFLGTMDTGALSLAVDDNIIRGQPEGGSLFSASGLSPGRHMARITRNPELRVFTPVSITGARVTTSISSEASSFDRVRNTDLLAVNGGNASPEFSGWSTVQNGYLCSRDSGSVLQISVPADTAFLELWVPSGLEGGTFSVIFDPAPLGGGDSVYSSSFNFWETAPEIAYFTNLDPTAKYTVQITNRGPKLVCLQKAKVYFSTGESTTAAQTAATSTLGPNASGAATNAAGSTTAANGANAVSGSGDGAGSGSGSGGGKKSNAGPIAGGVVGGVAALAVILALILFLRRRKRNARSRQQAMYKATSRTRDRPGSWQPFFGTGTLDTQGSRASKDLELIPGSFAGDKSSRHTSMQTYDSTAGSAPMTPPVGEFGTPILPLDEVSKFTPAPYNHFAGSHSSIPSQSSLPPISEMPRPIPPGHSFATVNTMGAAAGAAASLGTSRRSALTSPSSDTVDSLPPGWPSPPTSPPRLGPRPPPRKHMSRGSLSPPTSPTHAMQPFASPGHILDS</sequence>
<feature type="compositionally biased region" description="Polar residues" evidence="5">
    <location>
        <begin position="452"/>
        <end position="463"/>
    </location>
</feature>
<dbReference type="EMBL" id="BTCM01000002">
    <property type="protein sequence ID" value="GMK56069.1"/>
    <property type="molecule type" value="Genomic_DNA"/>
</dbReference>
<keyword evidence="2 6" id="KW-0812">Transmembrane</keyword>
<accession>A0AAD3TSN2</accession>
<protein>
    <submittedName>
        <fullName evidence="8">Uncharacterized protein</fullName>
    </submittedName>
</protein>
<evidence type="ECO:0000256" key="5">
    <source>
        <dbReference type="SAM" id="MobiDB-lite"/>
    </source>
</evidence>
<keyword evidence="7" id="KW-0732">Signal</keyword>
<dbReference type="GO" id="GO:0071944">
    <property type="term" value="C:cell periphery"/>
    <property type="evidence" value="ECO:0007669"/>
    <property type="project" value="UniProtKB-ARBA"/>
</dbReference>
<dbReference type="Proteomes" id="UP001222932">
    <property type="component" value="Unassembled WGS sequence"/>
</dbReference>
<dbReference type="AlphaFoldDB" id="A0AAD3TSN2"/>
<dbReference type="InterPro" id="IPR051694">
    <property type="entry name" value="Immunoregulatory_rcpt-like"/>
</dbReference>
<evidence type="ECO:0000313" key="9">
    <source>
        <dbReference type="Proteomes" id="UP001222932"/>
    </source>
</evidence>
<feature type="region of interest" description="Disordered" evidence="5">
    <location>
        <begin position="397"/>
        <end position="418"/>
    </location>
</feature>
<feature type="chain" id="PRO_5042160245" evidence="7">
    <location>
        <begin position="26"/>
        <end position="610"/>
    </location>
</feature>
<keyword evidence="4 6" id="KW-0472">Membrane</keyword>
<evidence type="ECO:0000256" key="3">
    <source>
        <dbReference type="ARBA" id="ARBA00022989"/>
    </source>
</evidence>
<evidence type="ECO:0000256" key="7">
    <source>
        <dbReference type="SAM" id="SignalP"/>
    </source>
</evidence>
<organism evidence="8 9">
    <name type="scientific">Cutaneotrichosporon spelunceum</name>
    <dbReference type="NCBI Taxonomy" id="1672016"/>
    <lineage>
        <taxon>Eukaryota</taxon>
        <taxon>Fungi</taxon>
        <taxon>Dikarya</taxon>
        <taxon>Basidiomycota</taxon>
        <taxon>Agaricomycotina</taxon>
        <taxon>Tremellomycetes</taxon>
        <taxon>Trichosporonales</taxon>
        <taxon>Trichosporonaceae</taxon>
        <taxon>Cutaneotrichosporon</taxon>
    </lineage>
</organism>
<gene>
    <name evidence="8" type="ORF">CspeluHIS016_0211250</name>
</gene>